<dbReference type="SUPFAM" id="SSF101941">
    <property type="entry name" value="NAC domain"/>
    <property type="match status" value="1"/>
</dbReference>
<dbReference type="FunFam" id="2.170.150.80:FF:000006">
    <property type="entry name" value="NAC domain-containing protein 100-like"/>
    <property type="match status" value="1"/>
</dbReference>
<keyword evidence="2" id="KW-0805">Transcription regulation</keyword>
<evidence type="ECO:0000256" key="2">
    <source>
        <dbReference type="ARBA" id="ARBA00023015"/>
    </source>
</evidence>
<evidence type="ECO:0000313" key="8">
    <source>
        <dbReference type="EMBL" id="KAJ1254431.1"/>
    </source>
</evidence>
<dbReference type="OrthoDB" id="596384at2759"/>
<proteinExistence type="predicted"/>
<dbReference type="InterPro" id="IPR036093">
    <property type="entry name" value="NAC_dom_sf"/>
</dbReference>
<dbReference type="GO" id="GO:0003677">
    <property type="term" value="F:DNA binding"/>
    <property type="evidence" value="ECO:0007669"/>
    <property type="project" value="UniProtKB-KW"/>
</dbReference>
<keyword evidence="9" id="KW-1185">Reference proteome</keyword>
<dbReference type="InterPro" id="IPR003441">
    <property type="entry name" value="NAC-dom"/>
</dbReference>
<comment type="subcellular location">
    <subcellularLocation>
        <location evidence="1">Nucleus</location>
    </subcellularLocation>
</comment>
<dbReference type="PANTHER" id="PTHR31744:SF62">
    <property type="entry name" value="NAC DOMAIN-CONTAINING PROTEIN 77"/>
    <property type="match status" value="1"/>
</dbReference>
<evidence type="ECO:0000256" key="3">
    <source>
        <dbReference type="ARBA" id="ARBA00023125"/>
    </source>
</evidence>
<feature type="compositionally biased region" description="Basic and acidic residues" evidence="6">
    <location>
        <begin position="246"/>
        <end position="259"/>
    </location>
</feature>
<dbReference type="GO" id="GO:0006355">
    <property type="term" value="P:regulation of DNA-templated transcription"/>
    <property type="evidence" value="ECO:0007669"/>
    <property type="project" value="InterPro"/>
</dbReference>
<feature type="domain" description="NAC" evidence="7">
    <location>
        <begin position="84"/>
        <end position="244"/>
    </location>
</feature>
<gene>
    <name evidence="8" type="ORF">BS78_K062600</name>
</gene>
<keyword evidence="3" id="KW-0238">DNA-binding</keyword>
<dbReference type="GO" id="GO:0005634">
    <property type="term" value="C:nucleus"/>
    <property type="evidence" value="ECO:0007669"/>
    <property type="project" value="UniProtKB-SubCell"/>
</dbReference>
<evidence type="ECO:0000256" key="1">
    <source>
        <dbReference type="ARBA" id="ARBA00004123"/>
    </source>
</evidence>
<name>A0A9W7X9F4_9POAL</name>
<keyword evidence="5" id="KW-0539">Nucleus</keyword>
<accession>A0A9W7X9F4</accession>
<evidence type="ECO:0000313" key="9">
    <source>
        <dbReference type="Proteomes" id="UP001164776"/>
    </source>
</evidence>
<organism evidence="8 9">
    <name type="scientific">Paspalum vaginatum</name>
    <name type="common">seashore paspalum</name>
    <dbReference type="NCBI Taxonomy" id="158149"/>
    <lineage>
        <taxon>Eukaryota</taxon>
        <taxon>Viridiplantae</taxon>
        <taxon>Streptophyta</taxon>
        <taxon>Embryophyta</taxon>
        <taxon>Tracheophyta</taxon>
        <taxon>Spermatophyta</taxon>
        <taxon>Magnoliopsida</taxon>
        <taxon>Liliopsida</taxon>
        <taxon>Poales</taxon>
        <taxon>Poaceae</taxon>
        <taxon>PACMAD clade</taxon>
        <taxon>Panicoideae</taxon>
        <taxon>Andropogonodae</taxon>
        <taxon>Paspaleae</taxon>
        <taxon>Paspalinae</taxon>
        <taxon>Paspalum</taxon>
    </lineage>
</organism>
<protein>
    <recommendedName>
        <fullName evidence="7">NAC domain-containing protein</fullName>
    </recommendedName>
</protein>
<dbReference type="EMBL" id="MU630072">
    <property type="protein sequence ID" value="KAJ1254431.1"/>
    <property type="molecule type" value="Genomic_DNA"/>
</dbReference>
<dbReference type="AlphaFoldDB" id="A0A9W7X9F4"/>
<dbReference type="PROSITE" id="PS51005">
    <property type="entry name" value="NAC"/>
    <property type="match status" value="1"/>
</dbReference>
<dbReference type="Gene3D" id="2.170.150.80">
    <property type="entry name" value="NAC domain"/>
    <property type="match status" value="1"/>
</dbReference>
<evidence type="ECO:0000256" key="4">
    <source>
        <dbReference type="ARBA" id="ARBA00023163"/>
    </source>
</evidence>
<feature type="region of interest" description="Disordered" evidence="6">
    <location>
        <begin position="246"/>
        <end position="278"/>
    </location>
</feature>
<evidence type="ECO:0000256" key="5">
    <source>
        <dbReference type="ARBA" id="ARBA00023242"/>
    </source>
</evidence>
<dbReference type="PANTHER" id="PTHR31744">
    <property type="entry name" value="PROTEIN CUP-SHAPED COTYLEDON 2-RELATED"/>
    <property type="match status" value="1"/>
</dbReference>
<comment type="caution">
    <text evidence="8">The sequence shown here is derived from an EMBL/GenBank/DDBJ whole genome shotgun (WGS) entry which is preliminary data.</text>
</comment>
<dbReference type="Pfam" id="PF02365">
    <property type="entry name" value="NAM"/>
    <property type="match status" value="1"/>
</dbReference>
<keyword evidence="4" id="KW-0804">Transcription</keyword>
<evidence type="ECO:0000259" key="7">
    <source>
        <dbReference type="PROSITE" id="PS51005"/>
    </source>
</evidence>
<reference evidence="8 9" key="1">
    <citation type="submission" date="2022-10" db="EMBL/GenBank/DDBJ databases">
        <title>WGS assembly of Paspalum vaginatum 540-79.</title>
        <authorList>
            <person name="Sun G."/>
            <person name="Wase N."/>
            <person name="Shu S."/>
            <person name="Jenkins J."/>
            <person name="Zhou B."/>
            <person name="Torres-Rodriguez J."/>
            <person name="Chen C."/>
            <person name="Sandor L."/>
            <person name="Plott C."/>
            <person name="Yoshinga Y."/>
            <person name="Daum C."/>
            <person name="Qi P."/>
            <person name="Barry K."/>
            <person name="Lipzen A."/>
            <person name="Berry L."/>
            <person name="Pedersen C."/>
            <person name="Gottilla T."/>
            <person name="Foltz A."/>
            <person name="Yu H."/>
            <person name="O'Malley R."/>
            <person name="Zhang C."/>
            <person name="Devos K."/>
            <person name="Sigmon B."/>
            <person name="Yu B."/>
            <person name="Obata T."/>
            <person name="Schmutz J."/>
            <person name="Schnable J."/>
        </authorList>
    </citation>
    <scope>NUCLEOTIDE SEQUENCE [LARGE SCALE GENOMIC DNA]</scope>
    <source>
        <strain evidence="9">cv. 540-79</strain>
    </source>
</reference>
<evidence type="ECO:0000256" key="6">
    <source>
        <dbReference type="SAM" id="MobiDB-lite"/>
    </source>
</evidence>
<dbReference type="Proteomes" id="UP001164776">
    <property type="component" value="Unassembled WGS sequence"/>
</dbReference>
<sequence length="457" mass="49812">MGLTHQVGYKTWLPPLFIPFLLIPHLSCAHSLPLAKLNQLLPPFALISLLSLVDQAAAPSVSKRPAMVERGVKSEQHGDDSLFLPPGFRFHPTDEEIITSYLLQKFLNPSFDPQAIGEVDLNKCEPWDLPSKAKMGEKEWYFFYQKDMKYPTGMRTNRATKEGYWKATGKDREIYKPAGSSGGSRELVGMKKTLVFYMGRAPRGSKTNWVMHEFRLEGKSRNDNAAKLRFNPKDEWVVCKVHHKNGEPTKKAAAPEEHSAGTPNVSSVEAGEGGDEFLNDDSMVDPVSLFFNSDTTSSFLPSLMNFDDMEAPYNVDYSISSTAAGAATVTTSSGNLVGLPANNYRLNQQVAVANSAAPTTHSSSLWNMLHGVDSQSYSLQHQAMTARALGGVASPNFAGGLPSSSLTAGIFQQNSQGAAPQQKLVGNYGENYAAYHTTSSSGAANKNLGPRPPPARY</sequence>